<evidence type="ECO:0000313" key="3">
    <source>
        <dbReference type="Proteomes" id="UP000254863"/>
    </source>
</evidence>
<evidence type="ECO:0008006" key="4">
    <source>
        <dbReference type="Google" id="ProtNLM"/>
    </source>
</evidence>
<proteinExistence type="predicted"/>
<keyword evidence="1" id="KW-0732">Signal</keyword>
<accession>A0A7H4MZG2</accession>
<gene>
    <name evidence="2" type="ORF">NCTC11685_00375</name>
</gene>
<evidence type="ECO:0000313" key="2">
    <source>
        <dbReference type="EMBL" id="STV71626.1"/>
    </source>
</evidence>
<comment type="caution">
    <text evidence="2">The sequence shown here is derived from an EMBL/GenBank/DDBJ whole genome shotgun (WGS) entry which is preliminary data.</text>
</comment>
<dbReference type="AlphaFoldDB" id="A0A7H4MZG2"/>
<organism evidence="2 3">
    <name type="scientific">Klebsiella michiganensis</name>
    <dbReference type="NCBI Taxonomy" id="1134687"/>
    <lineage>
        <taxon>Bacteria</taxon>
        <taxon>Pseudomonadati</taxon>
        <taxon>Pseudomonadota</taxon>
        <taxon>Gammaproteobacteria</taxon>
        <taxon>Enterobacterales</taxon>
        <taxon>Enterobacteriaceae</taxon>
        <taxon>Klebsiella/Raoultella group</taxon>
        <taxon>Klebsiella</taxon>
    </lineage>
</organism>
<reference evidence="2 3" key="1">
    <citation type="submission" date="2018-06" db="EMBL/GenBank/DDBJ databases">
        <authorList>
            <consortium name="Pathogen Informatics"/>
            <person name="Doyle S."/>
        </authorList>
    </citation>
    <scope>NUCLEOTIDE SEQUENCE [LARGE SCALE GENOMIC DNA]</scope>
    <source>
        <strain evidence="2 3">NCTC11685</strain>
    </source>
</reference>
<feature type="chain" id="PRO_5028854171" description="HMA domain-containing protein" evidence="1">
    <location>
        <begin position="49"/>
        <end position="101"/>
    </location>
</feature>
<protein>
    <recommendedName>
        <fullName evidence="4">HMA domain-containing protein</fullName>
    </recommendedName>
</protein>
<sequence>MIYKTLYNKGNSVMPLFFQETQLKRANMITLALAFTFSIFSAPTSANASPSKTYRIAIYRGDAGCAGCSEMVVKSLVGTGLPLNIAYVGEKETLKVNEQNA</sequence>
<name>A0A7H4MZG2_9ENTR</name>
<evidence type="ECO:0000256" key="1">
    <source>
        <dbReference type="SAM" id="SignalP"/>
    </source>
</evidence>
<dbReference type="EMBL" id="UGMS01000001">
    <property type="protein sequence ID" value="STV71626.1"/>
    <property type="molecule type" value="Genomic_DNA"/>
</dbReference>
<feature type="signal peptide" evidence="1">
    <location>
        <begin position="1"/>
        <end position="48"/>
    </location>
</feature>
<dbReference type="Proteomes" id="UP000254863">
    <property type="component" value="Unassembled WGS sequence"/>
</dbReference>